<name>A0ABQ7QQL8_PLUXY</name>
<feature type="signal peptide" evidence="1">
    <location>
        <begin position="1"/>
        <end position="19"/>
    </location>
</feature>
<evidence type="ECO:0000313" key="2">
    <source>
        <dbReference type="EMBL" id="KAG7307334.1"/>
    </source>
</evidence>
<accession>A0ABQ7QQL8</accession>
<gene>
    <name evidence="2" type="ORF">JYU34_007509</name>
</gene>
<organism evidence="2 3">
    <name type="scientific">Plutella xylostella</name>
    <name type="common">Diamondback moth</name>
    <name type="synonym">Plutella maculipennis</name>
    <dbReference type="NCBI Taxonomy" id="51655"/>
    <lineage>
        <taxon>Eukaryota</taxon>
        <taxon>Metazoa</taxon>
        <taxon>Ecdysozoa</taxon>
        <taxon>Arthropoda</taxon>
        <taxon>Hexapoda</taxon>
        <taxon>Insecta</taxon>
        <taxon>Pterygota</taxon>
        <taxon>Neoptera</taxon>
        <taxon>Endopterygota</taxon>
        <taxon>Lepidoptera</taxon>
        <taxon>Glossata</taxon>
        <taxon>Ditrysia</taxon>
        <taxon>Yponomeutoidea</taxon>
        <taxon>Plutellidae</taxon>
        <taxon>Plutella</taxon>
    </lineage>
</organism>
<feature type="chain" id="PRO_5047009067" evidence="1">
    <location>
        <begin position="20"/>
        <end position="185"/>
    </location>
</feature>
<dbReference type="Proteomes" id="UP000823941">
    <property type="component" value="Chromosome 10"/>
</dbReference>
<evidence type="ECO:0000256" key="1">
    <source>
        <dbReference type="SAM" id="SignalP"/>
    </source>
</evidence>
<sequence length="185" mass="21303">MRWLCVVCLCASVLPATLQLDMDKMLDKDNYGPYKIELKTFEACSDGDDLKIHNKAFYFSTNQVDADVYACNITVTRKKNMAKCVLKITTDVYKPSGKVNIVNYSIRNICQHFAFGEIFMETLNATRNCVVPKGKYVKILNVKEMTRQFWGSKFFYGDYEYHAKFKCGDEVVTCLTTRVVFHKST</sequence>
<keyword evidence="3" id="KW-1185">Reference proteome</keyword>
<comment type="caution">
    <text evidence="2">The sequence shown here is derived from an EMBL/GenBank/DDBJ whole genome shotgun (WGS) entry which is preliminary data.</text>
</comment>
<dbReference type="EMBL" id="JAHIBW010000010">
    <property type="protein sequence ID" value="KAG7307334.1"/>
    <property type="molecule type" value="Genomic_DNA"/>
</dbReference>
<evidence type="ECO:0000313" key="3">
    <source>
        <dbReference type="Proteomes" id="UP000823941"/>
    </source>
</evidence>
<reference evidence="2 3" key="1">
    <citation type="submission" date="2021-06" db="EMBL/GenBank/DDBJ databases">
        <title>A haploid diamondback moth (Plutella xylostella L.) genome assembly resolves 31 chromosomes and identifies a diamide resistance mutation.</title>
        <authorList>
            <person name="Ward C.M."/>
            <person name="Perry K.D."/>
            <person name="Baker G."/>
            <person name="Powis K."/>
            <person name="Heckel D.G."/>
            <person name="Baxter S.W."/>
        </authorList>
    </citation>
    <scope>NUCLEOTIDE SEQUENCE [LARGE SCALE GENOMIC DNA]</scope>
    <source>
        <strain evidence="2 3">LV</strain>
        <tissue evidence="2">Single pupa</tissue>
    </source>
</reference>
<proteinExistence type="predicted"/>
<keyword evidence="1" id="KW-0732">Signal</keyword>
<protein>
    <submittedName>
        <fullName evidence="2">Uncharacterized protein</fullName>
    </submittedName>
</protein>